<keyword evidence="2" id="KW-0677">Repeat</keyword>
<reference evidence="4 5" key="1">
    <citation type="submission" date="2024-01" db="EMBL/GenBank/DDBJ databases">
        <authorList>
            <person name="Waweru B."/>
        </authorList>
    </citation>
    <scope>NUCLEOTIDE SEQUENCE [LARGE SCALE GENOMIC DNA]</scope>
</reference>
<name>A0AAV1QVN4_9ROSI</name>
<feature type="domain" description="Leucine-rich repeat-containing N-terminal plant-type" evidence="3">
    <location>
        <begin position="15"/>
        <end position="55"/>
    </location>
</feature>
<evidence type="ECO:0000313" key="5">
    <source>
        <dbReference type="Proteomes" id="UP001314170"/>
    </source>
</evidence>
<protein>
    <recommendedName>
        <fullName evidence="3">Leucine-rich repeat-containing N-terminal plant-type domain-containing protein</fullName>
    </recommendedName>
</protein>
<evidence type="ECO:0000256" key="2">
    <source>
        <dbReference type="ARBA" id="ARBA00022737"/>
    </source>
</evidence>
<dbReference type="PANTHER" id="PTHR48065">
    <property type="entry name" value="OS10G0469600 PROTEIN"/>
    <property type="match status" value="1"/>
</dbReference>
<dbReference type="InterPro" id="IPR013210">
    <property type="entry name" value="LRR_N_plant-typ"/>
</dbReference>
<evidence type="ECO:0000313" key="4">
    <source>
        <dbReference type="EMBL" id="CAK7324340.1"/>
    </source>
</evidence>
<keyword evidence="1" id="KW-0433">Leucine-rich repeat</keyword>
<dbReference type="Pfam" id="PF08263">
    <property type="entry name" value="LRRNT_2"/>
    <property type="match status" value="1"/>
</dbReference>
<accession>A0AAV1QVN4</accession>
<dbReference type="EMBL" id="CAWUPB010000256">
    <property type="protein sequence ID" value="CAK7324340.1"/>
    <property type="molecule type" value="Genomic_DNA"/>
</dbReference>
<organism evidence="4 5">
    <name type="scientific">Dovyalis caffra</name>
    <dbReference type="NCBI Taxonomy" id="77055"/>
    <lineage>
        <taxon>Eukaryota</taxon>
        <taxon>Viridiplantae</taxon>
        <taxon>Streptophyta</taxon>
        <taxon>Embryophyta</taxon>
        <taxon>Tracheophyta</taxon>
        <taxon>Spermatophyta</taxon>
        <taxon>Magnoliopsida</taxon>
        <taxon>eudicotyledons</taxon>
        <taxon>Gunneridae</taxon>
        <taxon>Pentapetalae</taxon>
        <taxon>rosids</taxon>
        <taxon>fabids</taxon>
        <taxon>Malpighiales</taxon>
        <taxon>Salicaceae</taxon>
        <taxon>Flacourtieae</taxon>
        <taxon>Dovyalis</taxon>
    </lineage>
</organism>
<keyword evidence="5" id="KW-1185">Reference proteome</keyword>
<dbReference type="InterPro" id="IPR001611">
    <property type="entry name" value="Leu-rich_rpt"/>
</dbReference>
<evidence type="ECO:0000256" key="1">
    <source>
        <dbReference type="ARBA" id="ARBA00022614"/>
    </source>
</evidence>
<gene>
    <name evidence="4" type="ORF">DCAF_LOCUS1980</name>
</gene>
<dbReference type="Pfam" id="PF00560">
    <property type="entry name" value="LRR_1"/>
    <property type="match status" value="2"/>
</dbReference>
<proteinExistence type="predicted"/>
<comment type="caution">
    <text evidence="4">The sequence shown here is derived from an EMBL/GenBank/DDBJ whole genome shotgun (WGS) entry which is preliminary data.</text>
</comment>
<sequence length="239" mass="27062">MVVSLEGWLSHGCLEEERAALLQIKHILDFPTRTSLPSWREDDADCCSWQRIECNVTTGRVTLIDLSYARDLELGDWYLNASLFLPFEELNDLSLSRNGIVGCVENEGFQKLWKLDNLEILDLGDNNFNNTSTLISSLSGLLSLKSLYLNNVGLKGSINIHDLNRLRNLEVLDLRGNEIEGFKSYHGGEKLLTLNNLKYLGLDNNRFDNNILSSLKGLSSLNYPNIAYNRVKRLINLKG</sequence>
<dbReference type="AlphaFoldDB" id="A0AAV1QVN4"/>
<dbReference type="Gene3D" id="3.80.10.10">
    <property type="entry name" value="Ribonuclease Inhibitor"/>
    <property type="match status" value="1"/>
</dbReference>
<dbReference type="InterPro" id="IPR032675">
    <property type="entry name" value="LRR_dom_sf"/>
</dbReference>
<dbReference type="SUPFAM" id="SSF52058">
    <property type="entry name" value="L domain-like"/>
    <property type="match status" value="1"/>
</dbReference>
<evidence type="ECO:0000259" key="3">
    <source>
        <dbReference type="Pfam" id="PF08263"/>
    </source>
</evidence>
<dbReference type="Proteomes" id="UP001314170">
    <property type="component" value="Unassembled WGS sequence"/>
</dbReference>
<dbReference type="PANTHER" id="PTHR48065:SF65">
    <property type="entry name" value="POLYGALACTURONASE INHIBITOR 1"/>
    <property type="match status" value="1"/>
</dbReference>